<dbReference type="Gene3D" id="3.80.10.10">
    <property type="entry name" value="Ribonuclease Inhibitor"/>
    <property type="match status" value="1"/>
</dbReference>
<dbReference type="GO" id="GO:0006952">
    <property type="term" value="P:defense response"/>
    <property type="evidence" value="ECO:0007669"/>
    <property type="project" value="UniProtKB-KW"/>
</dbReference>
<dbReference type="InterPro" id="IPR036388">
    <property type="entry name" value="WH-like_DNA-bd_sf"/>
</dbReference>
<keyword evidence="3" id="KW-0547">Nucleotide-binding</keyword>
<dbReference type="GO" id="GO:0051707">
    <property type="term" value="P:response to other organism"/>
    <property type="evidence" value="ECO:0007669"/>
    <property type="project" value="UniProtKB-ARBA"/>
</dbReference>
<dbReference type="SUPFAM" id="SSF52540">
    <property type="entry name" value="P-loop containing nucleoside triphosphate hydrolases"/>
    <property type="match status" value="1"/>
</dbReference>
<evidence type="ECO:0000259" key="7">
    <source>
        <dbReference type="Pfam" id="PF23598"/>
    </source>
</evidence>
<sequence length="367" mass="43306">MQGKDHFEPMAWVCISDEFDIMNISKTIFQSLGGANQEFNYLNLLQVALKERISKKRFLFALDDVWSDIYTNWEILGGPFLAGAPGRKVIMTTWKLSLLTQLVLYPYFVNMHWENQKTTLIHIWYLTIWRRKCNGLSLALKALGRLLWKKIHEEDWKVVLNSEIWSLEKGDGVVVALRLSYHDLSPCLKQLFAYCSLFPRDFEFDKEKLILLWMYEGFFHQSNASQTMERLGHEYFDQLLSRLDIEKKKEFRTESLERYRNISFVREEYMPLKGAKSVRTFLALFVGVIKSWQTFYFSNKVLENLLQELSLLRVLSLSNISISEVPEYIGSLKHLWYLNLSRTNIEQLPENICKLYNLHALNEAKLI</sequence>
<gene>
    <name evidence="8" type="ORF">LSAT_V11C300149940</name>
</gene>
<evidence type="ECO:0000313" key="9">
    <source>
        <dbReference type="Proteomes" id="UP000235145"/>
    </source>
</evidence>
<dbReference type="InterPro" id="IPR058922">
    <property type="entry name" value="WHD_DRP"/>
</dbReference>
<dbReference type="InterPro" id="IPR044974">
    <property type="entry name" value="Disease_R_plants"/>
</dbReference>
<keyword evidence="9" id="KW-1185">Reference proteome</keyword>
<dbReference type="GO" id="GO:0043531">
    <property type="term" value="F:ADP binding"/>
    <property type="evidence" value="ECO:0007669"/>
    <property type="project" value="InterPro"/>
</dbReference>
<dbReference type="Pfam" id="PF23598">
    <property type="entry name" value="LRR_14"/>
    <property type="match status" value="1"/>
</dbReference>
<dbReference type="Gene3D" id="3.40.50.300">
    <property type="entry name" value="P-loop containing nucleotide triphosphate hydrolases"/>
    <property type="match status" value="1"/>
</dbReference>
<dbReference type="InterPro" id="IPR002182">
    <property type="entry name" value="NB-ARC"/>
</dbReference>
<proteinExistence type="inferred from homology"/>
<keyword evidence="2" id="KW-0677">Repeat</keyword>
<dbReference type="PRINTS" id="PR00364">
    <property type="entry name" value="DISEASERSIST"/>
</dbReference>
<accession>A0A9R1XSZ6</accession>
<evidence type="ECO:0000259" key="6">
    <source>
        <dbReference type="Pfam" id="PF23559"/>
    </source>
</evidence>
<organism evidence="8 9">
    <name type="scientific">Lactuca sativa</name>
    <name type="common">Garden lettuce</name>
    <dbReference type="NCBI Taxonomy" id="4236"/>
    <lineage>
        <taxon>Eukaryota</taxon>
        <taxon>Viridiplantae</taxon>
        <taxon>Streptophyta</taxon>
        <taxon>Embryophyta</taxon>
        <taxon>Tracheophyta</taxon>
        <taxon>Spermatophyta</taxon>
        <taxon>Magnoliopsida</taxon>
        <taxon>eudicotyledons</taxon>
        <taxon>Gunneridae</taxon>
        <taxon>Pentapetalae</taxon>
        <taxon>asterids</taxon>
        <taxon>campanulids</taxon>
        <taxon>Asterales</taxon>
        <taxon>Asteraceae</taxon>
        <taxon>Cichorioideae</taxon>
        <taxon>Cichorieae</taxon>
        <taxon>Lactucinae</taxon>
        <taxon>Lactuca</taxon>
    </lineage>
</organism>
<evidence type="ECO:0000256" key="3">
    <source>
        <dbReference type="ARBA" id="ARBA00022741"/>
    </source>
</evidence>
<name>A0A9R1XSZ6_LACSA</name>
<dbReference type="InterPro" id="IPR032675">
    <property type="entry name" value="LRR_dom_sf"/>
</dbReference>
<dbReference type="InterPro" id="IPR027417">
    <property type="entry name" value="P-loop_NTPase"/>
</dbReference>
<feature type="domain" description="Disease resistance R13L4/SHOC-2-like LRR" evidence="7">
    <location>
        <begin position="304"/>
        <end position="361"/>
    </location>
</feature>
<dbReference type="AlphaFoldDB" id="A0A9R1XSZ6"/>
<feature type="domain" description="NB-ARC" evidence="5">
    <location>
        <begin position="4"/>
        <end position="95"/>
    </location>
</feature>
<dbReference type="PANTHER" id="PTHR23155:SF1071">
    <property type="entry name" value="DISEASE RESISTANCE RPP13-LIKE PROTEIN 1"/>
    <property type="match status" value="1"/>
</dbReference>
<dbReference type="Proteomes" id="UP000235145">
    <property type="component" value="Unassembled WGS sequence"/>
</dbReference>
<keyword evidence="4" id="KW-0611">Plant defense</keyword>
<dbReference type="EMBL" id="NBSK02000003">
    <property type="protein sequence ID" value="KAJ0218267.1"/>
    <property type="molecule type" value="Genomic_DNA"/>
</dbReference>
<evidence type="ECO:0000259" key="5">
    <source>
        <dbReference type="Pfam" id="PF00931"/>
    </source>
</evidence>
<dbReference type="SUPFAM" id="SSF52058">
    <property type="entry name" value="L domain-like"/>
    <property type="match status" value="1"/>
</dbReference>
<comment type="similarity">
    <text evidence="1">Belongs to the disease resistance NB-LRR family.</text>
</comment>
<evidence type="ECO:0000313" key="8">
    <source>
        <dbReference type="EMBL" id="KAJ0218267.1"/>
    </source>
</evidence>
<dbReference type="Pfam" id="PF00931">
    <property type="entry name" value="NB-ARC"/>
    <property type="match status" value="1"/>
</dbReference>
<dbReference type="InterPro" id="IPR055414">
    <property type="entry name" value="LRR_R13L4/SHOC2-like"/>
</dbReference>
<protein>
    <recommendedName>
        <fullName evidence="10">NB-ARC domain-containing protein</fullName>
    </recommendedName>
</protein>
<dbReference type="Gene3D" id="1.10.10.10">
    <property type="entry name" value="Winged helix-like DNA-binding domain superfamily/Winged helix DNA-binding domain"/>
    <property type="match status" value="1"/>
</dbReference>
<reference evidence="8 9" key="1">
    <citation type="journal article" date="2017" name="Nat. Commun.">
        <title>Genome assembly with in vitro proximity ligation data and whole-genome triplication in lettuce.</title>
        <authorList>
            <person name="Reyes-Chin-Wo S."/>
            <person name="Wang Z."/>
            <person name="Yang X."/>
            <person name="Kozik A."/>
            <person name="Arikit S."/>
            <person name="Song C."/>
            <person name="Xia L."/>
            <person name="Froenicke L."/>
            <person name="Lavelle D.O."/>
            <person name="Truco M.J."/>
            <person name="Xia R."/>
            <person name="Zhu S."/>
            <person name="Xu C."/>
            <person name="Xu H."/>
            <person name="Xu X."/>
            <person name="Cox K."/>
            <person name="Korf I."/>
            <person name="Meyers B.C."/>
            <person name="Michelmore R.W."/>
        </authorList>
    </citation>
    <scope>NUCLEOTIDE SEQUENCE [LARGE SCALE GENOMIC DNA]</scope>
    <source>
        <strain evidence="9">cv. Salinas</strain>
        <tissue evidence="8">Seedlings</tissue>
    </source>
</reference>
<evidence type="ECO:0000256" key="1">
    <source>
        <dbReference type="ARBA" id="ARBA00008894"/>
    </source>
</evidence>
<comment type="caution">
    <text evidence="8">The sequence shown here is derived from an EMBL/GenBank/DDBJ whole genome shotgun (WGS) entry which is preliminary data.</text>
</comment>
<dbReference type="PANTHER" id="PTHR23155">
    <property type="entry name" value="DISEASE RESISTANCE PROTEIN RP"/>
    <property type="match status" value="1"/>
</dbReference>
<dbReference type="Pfam" id="PF23559">
    <property type="entry name" value="WHD_DRP"/>
    <property type="match status" value="1"/>
</dbReference>
<evidence type="ECO:0000256" key="4">
    <source>
        <dbReference type="ARBA" id="ARBA00022821"/>
    </source>
</evidence>
<evidence type="ECO:0000256" key="2">
    <source>
        <dbReference type="ARBA" id="ARBA00022737"/>
    </source>
</evidence>
<evidence type="ECO:0008006" key="10">
    <source>
        <dbReference type="Google" id="ProtNLM"/>
    </source>
</evidence>
<feature type="domain" description="Disease resistance protein winged helix" evidence="6">
    <location>
        <begin position="197"/>
        <end position="248"/>
    </location>
</feature>